<keyword evidence="4" id="KW-1185">Reference proteome</keyword>
<dbReference type="STRING" id="81972.D7LPT7"/>
<feature type="region of interest" description="Disordered" evidence="2">
    <location>
        <begin position="522"/>
        <end position="548"/>
    </location>
</feature>
<dbReference type="PANTHER" id="PTHR34778:SF6">
    <property type="entry name" value="SHUGOSHIN C-TERMINAL DOMAIN-CONTAINING PROTEIN"/>
    <property type="match status" value="1"/>
</dbReference>
<dbReference type="OrthoDB" id="657513at2759"/>
<dbReference type="Gramene" id="Al_scaffold_0005_730">
    <property type="protein sequence ID" value="Al_scaffold_0005_730"/>
    <property type="gene ID" value="Al_scaffold_0005_730"/>
</dbReference>
<dbReference type="PANTHER" id="PTHR34778">
    <property type="entry name" value="OS02G0580700 PROTEIN"/>
    <property type="match status" value="1"/>
</dbReference>
<dbReference type="HOGENOM" id="CLU_511292_0_0_1"/>
<dbReference type="Proteomes" id="UP000008694">
    <property type="component" value="Unassembled WGS sequence"/>
</dbReference>
<evidence type="ECO:0000256" key="2">
    <source>
        <dbReference type="SAM" id="MobiDB-lite"/>
    </source>
</evidence>
<accession>D7LPT7</accession>
<evidence type="ECO:0000313" key="3">
    <source>
        <dbReference type="EMBL" id="EFH53365.1"/>
    </source>
</evidence>
<dbReference type="AlphaFoldDB" id="D7LPT7"/>
<reference evidence="4" key="1">
    <citation type="journal article" date="2011" name="Nat. Genet.">
        <title>The Arabidopsis lyrata genome sequence and the basis of rapid genome size change.</title>
        <authorList>
            <person name="Hu T.T."/>
            <person name="Pattyn P."/>
            <person name="Bakker E.G."/>
            <person name="Cao J."/>
            <person name="Cheng J.-F."/>
            <person name="Clark R.M."/>
            <person name="Fahlgren N."/>
            <person name="Fawcett J.A."/>
            <person name="Grimwood J."/>
            <person name="Gundlach H."/>
            <person name="Haberer G."/>
            <person name="Hollister J.D."/>
            <person name="Ossowski S."/>
            <person name="Ottilar R.P."/>
            <person name="Salamov A.A."/>
            <person name="Schneeberger K."/>
            <person name="Spannagl M."/>
            <person name="Wang X."/>
            <person name="Yang L."/>
            <person name="Nasrallah M.E."/>
            <person name="Bergelson J."/>
            <person name="Carrington J.C."/>
            <person name="Gaut B.S."/>
            <person name="Schmutz J."/>
            <person name="Mayer K.F.X."/>
            <person name="Van de Peer Y."/>
            <person name="Grigoriev I.V."/>
            <person name="Nordborg M."/>
            <person name="Weigel D."/>
            <person name="Guo Y.-L."/>
        </authorList>
    </citation>
    <scope>NUCLEOTIDE SEQUENCE [LARGE SCALE GENOMIC DNA]</scope>
    <source>
        <strain evidence="4">cv. MN47</strain>
    </source>
</reference>
<feature type="coiled-coil region" evidence="1">
    <location>
        <begin position="108"/>
        <end position="149"/>
    </location>
</feature>
<evidence type="ECO:0000256" key="1">
    <source>
        <dbReference type="SAM" id="Coils"/>
    </source>
</evidence>
<dbReference type="KEGG" id="aly:9313174"/>
<sequence>MVIYPKACQFLTDHSTTGEKTTAFFLFSSAGEIVTMEEESDKTTALKNAYAEMILNTAKESAARVIVSERKSAQFHHDLHGTKDEALRLLVRLKQMIDAKTIEAEITSSNQQRQIDVLEAQLQEAEDIITDLRLELRWVRDKLEKARKDQETISAPEVVVGNVYQSSLNDDECCGDETISVTEVVASDSLLNQSSLYSDECGNDRMLFDGLGVETSKVCESELDANIGNKKLELSRNGCTQRIHALESKASVSASEEERRITEKESEENLSSGNTRCLVLALRAKNAEVIPLKPSNSLGIKKSCKLQGRRKTRWSKRIASLVRSQSQLIKPCQSQSDILCSKKSLENSDGEDSMETHLSVENEEVVSLNTCKGLEEHLQHNVDGIGIIRKGKRSKNVEHLDGLNHTDHVVEACQESNLVSIDVEDGENKADTPKNETKIKPHPRLDPVLTSIVDPTSGSKHATVISVNAANRSTDKDLKSRKEDVLVKCEGEEDSVVPATKMSSDQLVNPCSDLKATAVVSDQISESPRTDGNRLVKYTFQRKRKRDR</sequence>
<protein>
    <submittedName>
        <fullName evidence="3">Predicted protein</fullName>
    </submittedName>
</protein>
<evidence type="ECO:0000313" key="4">
    <source>
        <dbReference type="Proteomes" id="UP000008694"/>
    </source>
</evidence>
<dbReference type="eggNOG" id="ENOG502RVJR">
    <property type="taxonomic scope" value="Eukaryota"/>
</dbReference>
<gene>
    <name evidence="3" type="ORF">ARALYDRAFT_664695</name>
</gene>
<proteinExistence type="predicted"/>
<keyword evidence="1" id="KW-0175">Coiled coil</keyword>
<dbReference type="EMBL" id="GL348717">
    <property type="protein sequence ID" value="EFH53365.1"/>
    <property type="molecule type" value="Genomic_DNA"/>
</dbReference>
<name>D7LPT7_ARALL</name>
<organism evidence="4">
    <name type="scientific">Arabidopsis lyrata subsp. lyrata</name>
    <name type="common">Lyre-leaved rock-cress</name>
    <dbReference type="NCBI Taxonomy" id="81972"/>
    <lineage>
        <taxon>Eukaryota</taxon>
        <taxon>Viridiplantae</taxon>
        <taxon>Streptophyta</taxon>
        <taxon>Embryophyta</taxon>
        <taxon>Tracheophyta</taxon>
        <taxon>Spermatophyta</taxon>
        <taxon>Magnoliopsida</taxon>
        <taxon>eudicotyledons</taxon>
        <taxon>Gunneridae</taxon>
        <taxon>Pentapetalae</taxon>
        <taxon>rosids</taxon>
        <taxon>malvids</taxon>
        <taxon>Brassicales</taxon>
        <taxon>Brassicaceae</taxon>
        <taxon>Camelineae</taxon>
        <taxon>Arabidopsis</taxon>
    </lineage>
</organism>